<dbReference type="Pfam" id="PF03663">
    <property type="entry name" value="Glyco_hydro_76"/>
    <property type="match status" value="1"/>
</dbReference>
<reference evidence="1 2" key="1">
    <citation type="journal article" date="2014" name="Int. J. Syst. Evol. Microbiol.">
        <title>Complete genome sequence of Corynebacterium casei LMG S-19264T (=DSM 44701T), isolated from a smear-ripened cheese.</title>
        <authorList>
            <consortium name="US DOE Joint Genome Institute (JGI-PGF)"/>
            <person name="Walter F."/>
            <person name="Albersmeier A."/>
            <person name="Kalinowski J."/>
            <person name="Ruckert C."/>
        </authorList>
    </citation>
    <scope>NUCLEOTIDE SEQUENCE [LARGE SCALE GENOMIC DNA]</scope>
    <source>
        <strain evidence="1 2">CCM 8669</strain>
    </source>
</reference>
<dbReference type="InterPro" id="IPR053169">
    <property type="entry name" value="MUG_Protein"/>
</dbReference>
<sequence>MKNTNPHPAHLNPDEVERLDSEHAQELNRRAELAGRSVIRLFGKKVMGIPGTLVGSVQIPETRTLGKRFADWHYWWQAHFLDCALDAAAREHRLHNSSGAYEWFETAQKILRGIKTRNFNVFTNAFYDDMAWLALAAGRLNDLSLTLRGRPDSLASDAGRALFAALAKGATDDLGGGMFWSARHDFKNTPATAPAALAFVRGQQPQRAAGLLNWLDSSLWSGEESAYLDGLKVKDGAISLERGLFSYNQGPVLAALLEVVEAGGELRCDVSERLSALFEGIDRHFTSEFTVASSGEKLTVLRTQAGGDGGLFTGILARYLAYVARSPQAPADLRERARELVLNTAEILWEGRREFDPDLPLNEMGIDVNEIRGEAAVLFSTSSTLHSSETLKPGAPVELSSQLQAWMILEAAATL</sequence>
<dbReference type="PANTHER" id="PTHR47791:SF3">
    <property type="entry name" value="MEIOTICALLY UP-REGULATED GENE 191 PROTEIN"/>
    <property type="match status" value="1"/>
</dbReference>
<proteinExistence type="predicted"/>
<name>A0A917IUY9_9MICC</name>
<dbReference type="InterPro" id="IPR005198">
    <property type="entry name" value="Glyco_hydro_76"/>
</dbReference>
<evidence type="ECO:0000313" key="1">
    <source>
        <dbReference type="EMBL" id="GGH65302.1"/>
    </source>
</evidence>
<dbReference type="EMBL" id="BMDC01000003">
    <property type="protein sequence ID" value="GGH65302.1"/>
    <property type="molecule type" value="Genomic_DNA"/>
</dbReference>
<organism evidence="1 2">
    <name type="scientific">Rothia aerolata</name>
    <dbReference type="NCBI Taxonomy" id="1812262"/>
    <lineage>
        <taxon>Bacteria</taxon>
        <taxon>Bacillati</taxon>
        <taxon>Actinomycetota</taxon>
        <taxon>Actinomycetes</taxon>
        <taxon>Micrococcales</taxon>
        <taxon>Micrococcaceae</taxon>
        <taxon>Rothia</taxon>
    </lineage>
</organism>
<dbReference type="GO" id="GO:0016787">
    <property type="term" value="F:hydrolase activity"/>
    <property type="evidence" value="ECO:0007669"/>
    <property type="project" value="UniProtKB-KW"/>
</dbReference>
<dbReference type="SUPFAM" id="SSF48208">
    <property type="entry name" value="Six-hairpin glycosidases"/>
    <property type="match status" value="1"/>
</dbReference>
<dbReference type="Gene3D" id="1.50.10.20">
    <property type="match status" value="1"/>
</dbReference>
<dbReference type="Proteomes" id="UP000600171">
    <property type="component" value="Unassembled WGS sequence"/>
</dbReference>
<protein>
    <submittedName>
        <fullName evidence="1">Glycosyl hydrolase</fullName>
    </submittedName>
</protein>
<accession>A0A917IUY9</accession>
<dbReference type="RefSeq" id="WP_188360074.1">
    <property type="nucleotide sequence ID" value="NZ_BMDC01000003.1"/>
</dbReference>
<dbReference type="PANTHER" id="PTHR47791">
    <property type="entry name" value="MEIOTICALLY UP-REGULATED GENE 191 PROTEIN"/>
    <property type="match status" value="1"/>
</dbReference>
<dbReference type="InterPro" id="IPR008928">
    <property type="entry name" value="6-hairpin_glycosidase_sf"/>
</dbReference>
<dbReference type="AlphaFoldDB" id="A0A917IUY9"/>
<comment type="caution">
    <text evidence="1">The sequence shown here is derived from an EMBL/GenBank/DDBJ whole genome shotgun (WGS) entry which is preliminary data.</text>
</comment>
<gene>
    <name evidence="1" type="ORF">GCM10007359_18390</name>
</gene>
<keyword evidence="1" id="KW-0378">Hydrolase</keyword>
<evidence type="ECO:0000313" key="2">
    <source>
        <dbReference type="Proteomes" id="UP000600171"/>
    </source>
</evidence>
<dbReference type="GO" id="GO:0005975">
    <property type="term" value="P:carbohydrate metabolic process"/>
    <property type="evidence" value="ECO:0007669"/>
    <property type="project" value="InterPro"/>
</dbReference>
<keyword evidence="2" id="KW-1185">Reference proteome</keyword>